<dbReference type="EMBL" id="CAXDID020000017">
    <property type="protein sequence ID" value="CAL5984885.1"/>
    <property type="molecule type" value="Genomic_DNA"/>
</dbReference>
<dbReference type="AlphaFoldDB" id="A0AA86RQP0"/>
<evidence type="ECO:0000313" key="6">
    <source>
        <dbReference type="Proteomes" id="UP001642409"/>
    </source>
</evidence>
<evidence type="ECO:0000313" key="4">
    <source>
        <dbReference type="EMBL" id="CAL5984885.1"/>
    </source>
</evidence>
<dbReference type="EMBL" id="CATOUU010001186">
    <property type="protein sequence ID" value="CAI9978934.1"/>
    <property type="molecule type" value="Genomic_DNA"/>
</dbReference>
<name>A0AA86RQP0_9EUKA</name>
<gene>
    <name evidence="2" type="ORF">HINF_LOCUS66579</name>
    <name evidence="3" type="ORF">HINF_LOCUS66581</name>
    <name evidence="4" type="ORF">HINF_LOCUS8346</name>
    <name evidence="5" type="ORF">HINF_LOCUS8348</name>
</gene>
<organism evidence="3">
    <name type="scientific">Hexamita inflata</name>
    <dbReference type="NCBI Taxonomy" id="28002"/>
    <lineage>
        <taxon>Eukaryota</taxon>
        <taxon>Metamonada</taxon>
        <taxon>Diplomonadida</taxon>
        <taxon>Hexamitidae</taxon>
        <taxon>Hexamitinae</taxon>
        <taxon>Hexamita</taxon>
    </lineage>
</organism>
<keyword evidence="1" id="KW-0472">Membrane</keyword>
<evidence type="ECO:0000313" key="3">
    <source>
        <dbReference type="EMBL" id="CAI9978936.1"/>
    </source>
</evidence>
<comment type="caution">
    <text evidence="3">The sequence shown here is derived from an EMBL/GenBank/DDBJ whole genome shotgun (WGS) entry which is preliminary data.</text>
</comment>
<dbReference type="EMBL" id="CATOUU010001186">
    <property type="protein sequence ID" value="CAI9978936.1"/>
    <property type="molecule type" value="Genomic_DNA"/>
</dbReference>
<keyword evidence="6" id="KW-1185">Reference proteome</keyword>
<dbReference type="EMBL" id="CAXDID020000017">
    <property type="protein sequence ID" value="CAL5984887.1"/>
    <property type="molecule type" value="Genomic_DNA"/>
</dbReference>
<evidence type="ECO:0000256" key="1">
    <source>
        <dbReference type="SAM" id="Phobius"/>
    </source>
</evidence>
<feature type="transmembrane region" description="Helical" evidence="1">
    <location>
        <begin position="132"/>
        <end position="151"/>
    </location>
</feature>
<reference evidence="3" key="1">
    <citation type="submission" date="2023-06" db="EMBL/GenBank/DDBJ databases">
        <authorList>
            <person name="Kurt Z."/>
        </authorList>
    </citation>
    <scope>NUCLEOTIDE SEQUENCE</scope>
</reference>
<keyword evidence="1" id="KW-1133">Transmembrane helix</keyword>
<dbReference type="Proteomes" id="UP001642409">
    <property type="component" value="Unassembled WGS sequence"/>
</dbReference>
<evidence type="ECO:0000313" key="5">
    <source>
        <dbReference type="EMBL" id="CAL5984887.1"/>
    </source>
</evidence>
<accession>A0AA86RQP0</accession>
<protein>
    <submittedName>
        <fullName evidence="4">Hypothetical_protein</fullName>
    </submittedName>
</protein>
<reference evidence="4 6" key="2">
    <citation type="submission" date="2024-07" db="EMBL/GenBank/DDBJ databases">
        <authorList>
            <person name="Akdeniz Z."/>
        </authorList>
    </citation>
    <scope>NUCLEOTIDE SEQUENCE [LARGE SCALE GENOMIC DNA]</scope>
</reference>
<keyword evidence="1" id="KW-0812">Transmembrane</keyword>
<proteinExistence type="predicted"/>
<evidence type="ECO:0000313" key="2">
    <source>
        <dbReference type="EMBL" id="CAI9978934.1"/>
    </source>
</evidence>
<sequence>MQRCLQNARMRAVSQSVQFNFIKYSIYYYIHYSIQKIKIYLQPNFRSPRKPTYPPVLNLSFSSIWTRPVQYYILSILLRKYMCRQFPMSIKCRIYDDICAVYSTPILFSQVEIQLIGRVANVSGSYSKMHKWVIDFGGVICVLGLVITLFICECTILQCFSRLAILLSPRTNT</sequence>